<dbReference type="Proteomes" id="UP000775547">
    <property type="component" value="Unassembled WGS sequence"/>
</dbReference>
<feature type="non-terminal residue" evidence="2">
    <location>
        <position position="260"/>
    </location>
</feature>
<evidence type="ECO:0000259" key="1">
    <source>
        <dbReference type="Pfam" id="PF25889"/>
    </source>
</evidence>
<dbReference type="SUPFAM" id="SSF46785">
    <property type="entry name" value="Winged helix' DNA-binding domain"/>
    <property type="match status" value="1"/>
</dbReference>
<dbReference type="AlphaFoldDB" id="A0A9P7G312"/>
<name>A0A9P7G312_9AGAR</name>
<dbReference type="InterPro" id="IPR036390">
    <property type="entry name" value="WH_DNA-bd_sf"/>
</dbReference>
<feature type="domain" description="RGS1/SST2-like Fungal-Differentiation Regulator" evidence="1">
    <location>
        <begin position="1"/>
        <end position="65"/>
    </location>
</feature>
<dbReference type="Pfam" id="PF25889">
    <property type="entry name" value="WHD_Fungal_DR"/>
    <property type="match status" value="1"/>
</dbReference>
<reference evidence="2" key="1">
    <citation type="submission" date="2020-07" db="EMBL/GenBank/DDBJ databases">
        <authorList>
            <person name="Nieuwenhuis M."/>
            <person name="Van De Peppel L.J.J."/>
        </authorList>
    </citation>
    <scope>NUCLEOTIDE SEQUENCE</scope>
    <source>
        <strain evidence="2">AP01</strain>
        <tissue evidence="2">Mycelium</tissue>
    </source>
</reference>
<gene>
    <name evidence="2" type="ORF">DXG03_005854</name>
</gene>
<dbReference type="InterPro" id="IPR058855">
    <property type="entry name" value="RGS1/SST2-like_Fungal-DR"/>
</dbReference>
<organism evidence="2 3">
    <name type="scientific">Asterophora parasitica</name>
    <dbReference type="NCBI Taxonomy" id="117018"/>
    <lineage>
        <taxon>Eukaryota</taxon>
        <taxon>Fungi</taxon>
        <taxon>Dikarya</taxon>
        <taxon>Basidiomycota</taxon>
        <taxon>Agaricomycotina</taxon>
        <taxon>Agaricomycetes</taxon>
        <taxon>Agaricomycetidae</taxon>
        <taxon>Agaricales</taxon>
        <taxon>Tricholomatineae</taxon>
        <taxon>Lyophyllaceae</taxon>
        <taxon>Asterophora</taxon>
    </lineage>
</organism>
<sequence length="260" mass="29402">MSHAVAMNLGQQFMDARYIQNSVDSSLNVFKNRSIHCLTPKGLYVLERFIHKTGVDADHLQIMLDTEITCAKLFYLQRGPVEDELVFRHNGIIALFRWFVGQQPNHPQKSTNAADSLRQYIRRSKGVTLMESTERGLLGKGVLHEHCFDAVEALEWLCDFTSVIGRQEAAEVMAHFDRLGLITLVGNPEKTRKNAIIFRVHGPIPKEDFTVSANGEYRCVNKALYKVTEKGCHVAGWNGEGYLLEKDSNEIFVNPPSPLE</sequence>
<dbReference type="CDD" id="cd04450">
    <property type="entry name" value="DEP_RGS7-like"/>
    <property type="match status" value="1"/>
</dbReference>
<evidence type="ECO:0000313" key="3">
    <source>
        <dbReference type="Proteomes" id="UP000775547"/>
    </source>
</evidence>
<dbReference type="InterPro" id="IPR036388">
    <property type="entry name" value="WH-like_DNA-bd_sf"/>
</dbReference>
<protein>
    <recommendedName>
        <fullName evidence="1">RGS1/SST2-like Fungal-Differentiation Regulator domain-containing protein</fullName>
    </recommendedName>
</protein>
<dbReference type="EMBL" id="JABCKV010000370">
    <property type="protein sequence ID" value="KAG5641178.1"/>
    <property type="molecule type" value="Genomic_DNA"/>
</dbReference>
<accession>A0A9P7G312</accession>
<keyword evidence="3" id="KW-1185">Reference proteome</keyword>
<dbReference type="Gene3D" id="1.10.10.10">
    <property type="entry name" value="Winged helix-like DNA-binding domain superfamily/Winged helix DNA-binding domain"/>
    <property type="match status" value="1"/>
</dbReference>
<comment type="caution">
    <text evidence="2">The sequence shown here is derived from an EMBL/GenBank/DDBJ whole genome shotgun (WGS) entry which is preliminary data.</text>
</comment>
<evidence type="ECO:0000313" key="2">
    <source>
        <dbReference type="EMBL" id="KAG5641178.1"/>
    </source>
</evidence>
<dbReference type="OrthoDB" id="196547at2759"/>
<proteinExistence type="predicted"/>
<reference evidence="2" key="2">
    <citation type="submission" date="2021-10" db="EMBL/GenBank/DDBJ databases">
        <title>Phylogenomics reveals ancestral predisposition of the termite-cultivated fungus Termitomyces towards a domesticated lifestyle.</title>
        <authorList>
            <person name="Auxier B."/>
            <person name="Grum-Grzhimaylo A."/>
            <person name="Cardenas M.E."/>
            <person name="Lodge J.D."/>
            <person name="Laessoe T."/>
            <person name="Pedersen O."/>
            <person name="Smith M.E."/>
            <person name="Kuyper T.W."/>
            <person name="Franco-Molano E.A."/>
            <person name="Baroni T.J."/>
            <person name="Aanen D.K."/>
        </authorList>
    </citation>
    <scope>NUCLEOTIDE SEQUENCE</scope>
    <source>
        <strain evidence="2">AP01</strain>
        <tissue evidence="2">Mycelium</tissue>
    </source>
</reference>